<comment type="caution">
    <text evidence="5">The sequence shown here is derived from an EMBL/GenBank/DDBJ whole genome shotgun (WGS) entry which is preliminary data.</text>
</comment>
<dbReference type="Proteomes" id="UP000295008">
    <property type="component" value="Unassembled WGS sequence"/>
</dbReference>
<proteinExistence type="inferred from homology"/>
<dbReference type="AlphaFoldDB" id="A0A4R1RJT4"/>
<gene>
    <name evidence="5" type="ORF">EDC14_101682</name>
</gene>
<feature type="short sequence motif" description="GXGXXG" evidence="3">
    <location>
        <begin position="12"/>
        <end position="17"/>
    </location>
</feature>
<protein>
    <submittedName>
        <fullName evidence="5">Patatin-like phospholipase/acyl hydrolase</fullName>
    </submittedName>
</protein>
<feature type="active site" description="Nucleophile" evidence="3">
    <location>
        <position position="53"/>
    </location>
</feature>
<feature type="active site" description="Proton acceptor" evidence="3">
    <location>
        <position position="196"/>
    </location>
</feature>
<organism evidence="5 6">
    <name type="scientific">Hydrogenispora ethanolica</name>
    <dbReference type="NCBI Taxonomy" id="1082276"/>
    <lineage>
        <taxon>Bacteria</taxon>
        <taxon>Bacillati</taxon>
        <taxon>Bacillota</taxon>
        <taxon>Hydrogenispora</taxon>
    </lineage>
</organism>
<dbReference type="Pfam" id="PF01734">
    <property type="entry name" value="Patatin"/>
    <property type="match status" value="1"/>
</dbReference>
<dbReference type="PROSITE" id="PS51635">
    <property type="entry name" value="PNPLA"/>
    <property type="match status" value="1"/>
</dbReference>
<evidence type="ECO:0000256" key="3">
    <source>
        <dbReference type="PROSITE-ProRule" id="PRU01161"/>
    </source>
</evidence>
<dbReference type="Gene3D" id="3.40.1090.10">
    <property type="entry name" value="Cytosolic phospholipase A2 catalytic domain"/>
    <property type="match status" value="1"/>
</dbReference>
<dbReference type="InterPro" id="IPR002641">
    <property type="entry name" value="PNPLA_dom"/>
</dbReference>
<dbReference type="InterPro" id="IPR016035">
    <property type="entry name" value="Acyl_Trfase/lysoPLipase"/>
</dbReference>
<keyword evidence="3 5" id="KW-0378">Hydrolase</keyword>
<dbReference type="PANTHER" id="PTHR32176">
    <property type="entry name" value="XYLOSE ISOMERASE"/>
    <property type="match status" value="1"/>
</dbReference>
<keyword evidence="6" id="KW-1185">Reference proteome</keyword>
<comment type="similarity">
    <text evidence="1">Belongs to the patatin family.</text>
</comment>
<evidence type="ECO:0000313" key="6">
    <source>
        <dbReference type="Proteomes" id="UP000295008"/>
    </source>
</evidence>
<feature type="short sequence motif" description="GXSXG" evidence="3">
    <location>
        <begin position="51"/>
        <end position="55"/>
    </location>
</feature>
<dbReference type="GO" id="GO:0016042">
    <property type="term" value="P:lipid catabolic process"/>
    <property type="evidence" value="ECO:0007669"/>
    <property type="project" value="UniProtKB-UniRule"/>
</dbReference>
<accession>A0A4R1RJT4</accession>
<sequence>MSRFIRVLAIDGGGIRGIISGRILVELERILQDLSGDRGARIGDFFDLIAGTSTGGILACMLLSPAAGTLRPRYSAAEALESYLRFGPCIFRQSWRQRLFSLDGLIRPKYGEHSLEKQLRLVFGSLKLSQLLKPCLITAYNVKERYAHFFTQPKAARDPSHDFWVRDVVRATTAAPTYFSAALIYSQTRRFFPLIDGGVFANNPALCAYTEACKEFTARCGARDMVLLSLGSGRDSRPIPYQKAKQWGKLGWAVPLVGVMFSGSAETVDYELRNIFHSYGCPDHYLRVNPEVPPERAALDDVDPANLSALAEAGARAAGAYRLQLLKFAELLLPGSPAAVRRPC</sequence>
<dbReference type="PANTHER" id="PTHR32176:SF92">
    <property type="entry name" value="XYLOSE ISOMERASE"/>
    <property type="match status" value="1"/>
</dbReference>
<dbReference type="GO" id="GO:0047372">
    <property type="term" value="F:monoacylglycerol lipase activity"/>
    <property type="evidence" value="ECO:0007669"/>
    <property type="project" value="TreeGrafter"/>
</dbReference>
<evidence type="ECO:0000259" key="4">
    <source>
        <dbReference type="PROSITE" id="PS51635"/>
    </source>
</evidence>
<name>A0A4R1RJT4_HYDET</name>
<feature type="domain" description="PNPLA" evidence="4">
    <location>
        <begin position="8"/>
        <end position="209"/>
    </location>
</feature>
<dbReference type="GO" id="GO:0004620">
    <property type="term" value="F:phospholipase activity"/>
    <property type="evidence" value="ECO:0007669"/>
    <property type="project" value="TreeGrafter"/>
</dbReference>
<reference evidence="5 6" key="1">
    <citation type="submission" date="2019-03" db="EMBL/GenBank/DDBJ databases">
        <title>Genomic Encyclopedia of Type Strains, Phase IV (KMG-IV): sequencing the most valuable type-strain genomes for metagenomic binning, comparative biology and taxonomic classification.</title>
        <authorList>
            <person name="Goeker M."/>
        </authorList>
    </citation>
    <scope>NUCLEOTIDE SEQUENCE [LARGE SCALE GENOMIC DNA]</scope>
    <source>
        <strain evidence="5 6">LX-B</strain>
    </source>
</reference>
<keyword evidence="3" id="KW-0442">Lipid degradation</keyword>
<dbReference type="SUPFAM" id="SSF52151">
    <property type="entry name" value="FabD/lysophospholipase-like"/>
    <property type="match status" value="1"/>
</dbReference>
<evidence type="ECO:0000256" key="2">
    <source>
        <dbReference type="ARBA" id="ARBA00023098"/>
    </source>
</evidence>
<feature type="short sequence motif" description="DGA/G" evidence="3">
    <location>
        <begin position="196"/>
        <end position="198"/>
    </location>
</feature>
<dbReference type="EMBL" id="SLUN01000016">
    <property type="protein sequence ID" value="TCL65952.1"/>
    <property type="molecule type" value="Genomic_DNA"/>
</dbReference>
<evidence type="ECO:0000313" key="5">
    <source>
        <dbReference type="EMBL" id="TCL65952.1"/>
    </source>
</evidence>
<evidence type="ECO:0000256" key="1">
    <source>
        <dbReference type="ARBA" id="ARBA00010240"/>
    </source>
</evidence>
<dbReference type="RefSeq" id="WP_165908018.1">
    <property type="nucleotide sequence ID" value="NZ_SLUN01000016.1"/>
</dbReference>
<keyword evidence="2 3" id="KW-0443">Lipid metabolism</keyword>